<sequence>MDIVKGDNKMTITQGKMIENVLQKVNLDKCKGMHTPMAHDAAPDSFGEIMNVPFRQLVGCLISISRRTWLHKDADWSGDKEDRKSTSGSAVFYARNLVSWQSVKPRTVALSTAEAEYVAAAQKTCEVLHLHGFLQSVSASDSVPVLFCDNQSAIHMMNNQENSKRSKHIDIRVNFLKDVVAKKQLVV</sequence>
<comment type="caution">
    <text evidence="1">The sequence shown here is derived from an EMBL/GenBank/DDBJ whole genome shotgun (WGS) entry which is preliminary data.</text>
</comment>
<proteinExistence type="predicted"/>
<evidence type="ECO:0008006" key="3">
    <source>
        <dbReference type="Google" id="ProtNLM"/>
    </source>
</evidence>
<dbReference type="PANTHER" id="PTHR11439">
    <property type="entry name" value="GAG-POL-RELATED RETROTRANSPOSON"/>
    <property type="match status" value="1"/>
</dbReference>
<organism evidence="1 2">
    <name type="scientific">Dryococelus australis</name>
    <dbReference type="NCBI Taxonomy" id="614101"/>
    <lineage>
        <taxon>Eukaryota</taxon>
        <taxon>Metazoa</taxon>
        <taxon>Ecdysozoa</taxon>
        <taxon>Arthropoda</taxon>
        <taxon>Hexapoda</taxon>
        <taxon>Insecta</taxon>
        <taxon>Pterygota</taxon>
        <taxon>Neoptera</taxon>
        <taxon>Polyneoptera</taxon>
        <taxon>Phasmatodea</taxon>
        <taxon>Verophasmatodea</taxon>
        <taxon>Anareolatae</taxon>
        <taxon>Phasmatidae</taxon>
        <taxon>Eurycanthinae</taxon>
        <taxon>Dryococelus</taxon>
    </lineage>
</organism>
<name>A0ABQ9GYW7_9NEOP</name>
<gene>
    <name evidence="1" type="ORF">PR048_021631</name>
</gene>
<keyword evidence="2" id="KW-1185">Reference proteome</keyword>
<evidence type="ECO:0000313" key="1">
    <source>
        <dbReference type="EMBL" id="KAJ8877178.1"/>
    </source>
</evidence>
<dbReference type="CDD" id="cd09272">
    <property type="entry name" value="RNase_HI_RT_Ty1"/>
    <property type="match status" value="1"/>
</dbReference>
<protein>
    <recommendedName>
        <fullName evidence="3">Polyprotein</fullName>
    </recommendedName>
</protein>
<reference evidence="1 2" key="1">
    <citation type="submission" date="2023-02" db="EMBL/GenBank/DDBJ databases">
        <title>LHISI_Scaffold_Assembly.</title>
        <authorList>
            <person name="Stuart O.P."/>
            <person name="Cleave R."/>
            <person name="Magrath M.J.L."/>
            <person name="Mikheyev A.S."/>
        </authorList>
    </citation>
    <scope>NUCLEOTIDE SEQUENCE [LARGE SCALE GENOMIC DNA]</scope>
    <source>
        <strain evidence="1">Daus_M_001</strain>
        <tissue evidence="1">Leg muscle</tissue>
    </source>
</reference>
<accession>A0ABQ9GYW7</accession>
<dbReference type="EMBL" id="JARBHB010000008">
    <property type="protein sequence ID" value="KAJ8877178.1"/>
    <property type="molecule type" value="Genomic_DNA"/>
</dbReference>
<evidence type="ECO:0000313" key="2">
    <source>
        <dbReference type="Proteomes" id="UP001159363"/>
    </source>
</evidence>
<dbReference type="Proteomes" id="UP001159363">
    <property type="component" value="Chromosome 7"/>
</dbReference>
<dbReference type="PANTHER" id="PTHR11439:SF483">
    <property type="entry name" value="PEPTIDE SYNTHASE GLIP-LIKE, PUTATIVE (AFU_ORTHOLOGUE AFUA_3G12920)-RELATED"/>
    <property type="match status" value="1"/>
</dbReference>